<feature type="region of interest" description="Disordered" evidence="1">
    <location>
        <begin position="109"/>
        <end position="128"/>
    </location>
</feature>
<organism evidence="2 3">
    <name type="scientific">Candidatus Berkelbacteria bacterium Licking1014_85</name>
    <dbReference type="NCBI Taxonomy" id="2017148"/>
    <lineage>
        <taxon>Bacteria</taxon>
        <taxon>Candidatus Berkelbacteria</taxon>
    </lineage>
</organism>
<protein>
    <submittedName>
        <fullName evidence="2">Uncharacterized protein</fullName>
    </submittedName>
</protein>
<sequence length="128" mass="14540">MEQEKPGNISEEGYIQDIDSTKESKRGGVESVRLYDLRVGDILLIEGGHGAKFYQKIVKRYDHRNGGFSLTFSKPDFKVDSQYLNMDGKTVEYTSSDLDEEKKYCKLVSREPSGAVEESEIDSKSEEE</sequence>
<name>A0A554LHM9_9BACT</name>
<dbReference type="EMBL" id="VMGI01000069">
    <property type="protein sequence ID" value="TSC92358.1"/>
    <property type="molecule type" value="Genomic_DNA"/>
</dbReference>
<evidence type="ECO:0000313" key="2">
    <source>
        <dbReference type="EMBL" id="TSC92358.1"/>
    </source>
</evidence>
<proteinExistence type="predicted"/>
<accession>A0A554LHM9</accession>
<dbReference type="AlphaFoldDB" id="A0A554LHM9"/>
<evidence type="ECO:0000313" key="3">
    <source>
        <dbReference type="Proteomes" id="UP000315589"/>
    </source>
</evidence>
<dbReference type="Proteomes" id="UP000315589">
    <property type="component" value="Unassembled WGS sequence"/>
</dbReference>
<evidence type="ECO:0000256" key="1">
    <source>
        <dbReference type="SAM" id="MobiDB-lite"/>
    </source>
</evidence>
<gene>
    <name evidence="2" type="ORF">CEN91_484</name>
</gene>
<reference evidence="2 3" key="1">
    <citation type="submission" date="2017-07" db="EMBL/GenBank/DDBJ databases">
        <title>Mechanisms for carbon and nitrogen cycling indicate functional differentiation within the Candidate Phyla Radiation.</title>
        <authorList>
            <person name="Danczak R.E."/>
            <person name="Johnston M.D."/>
            <person name="Kenah C."/>
            <person name="Slattery M."/>
            <person name="Wrighton K.C."/>
            <person name="Wilkins M.J."/>
        </authorList>
    </citation>
    <scope>NUCLEOTIDE SEQUENCE [LARGE SCALE GENOMIC DNA]</scope>
    <source>
        <strain evidence="2">Licking1014_85</strain>
    </source>
</reference>
<comment type="caution">
    <text evidence="2">The sequence shown here is derived from an EMBL/GenBank/DDBJ whole genome shotgun (WGS) entry which is preliminary data.</text>
</comment>
<feature type="region of interest" description="Disordered" evidence="1">
    <location>
        <begin position="1"/>
        <end position="27"/>
    </location>
</feature>